<dbReference type="KEGG" id="vg:13564468"/>
<evidence type="ECO:0000256" key="11">
    <source>
        <dbReference type="ARBA" id="ARBA00023235"/>
    </source>
</evidence>
<dbReference type="GO" id="GO:0016887">
    <property type="term" value="F:ATP hydrolysis activity"/>
    <property type="evidence" value="ECO:0007669"/>
    <property type="project" value="RHEA"/>
</dbReference>
<feature type="region of interest" description="Disordered" evidence="17">
    <location>
        <begin position="571"/>
        <end position="590"/>
    </location>
</feature>
<protein>
    <recommendedName>
        <fullName evidence="15 16">Replication protein E1</fullName>
        <ecNumber evidence="15 16">5.6.2.4</ecNumber>
    </recommendedName>
    <alternativeName>
        <fullName evidence="15">ATP-dependent helicase E1</fullName>
    </alternativeName>
    <alternativeName>
        <fullName evidence="15">DNA 3'-5' helicase E1</fullName>
    </alternativeName>
</protein>
<keyword evidence="4 15" id="KW-1048">Host nucleus</keyword>
<organism evidence="19 20">
    <name type="scientific">Crocuta crocuta papillomavirus 1</name>
    <dbReference type="NCBI Taxonomy" id="1104917"/>
    <lineage>
        <taxon>Viruses</taxon>
        <taxon>Monodnaviria</taxon>
        <taxon>Shotokuvirae</taxon>
        <taxon>Cossaviricota</taxon>
        <taxon>Papovaviricetes</taxon>
        <taxon>Zurhausenvirales</taxon>
        <taxon>Papillomaviridae</taxon>
        <taxon>Firstpapillomavirinae</taxon>
        <taxon>Lambdapapillomavirus</taxon>
        <taxon>Lambdapapillomavirus 5</taxon>
    </lineage>
</organism>
<evidence type="ECO:0000256" key="15">
    <source>
        <dbReference type="HAMAP-Rule" id="MF_04000"/>
    </source>
</evidence>
<dbReference type="OrthoDB" id="4795at10239"/>
<evidence type="ECO:0000256" key="16">
    <source>
        <dbReference type="PIRNR" id="PIRNR003383"/>
    </source>
</evidence>
<evidence type="ECO:0000256" key="7">
    <source>
        <dbReference type="ARBA" id="ARBA00022801"/>
    </source>
</evidence>
<comment type="subcellular location">
    <subcellularLocation>
        <location evidence="1 15">Host nucleus</location>
    </subcellularLocation>
</comment>
<dbReference type="HAMAP" id="MF_04000">
    <property type="entry name" value="PPV_E1"/>
    <property type="match status" value="1"/>
</dbReference>
<keyword evidence="9 15" id="KW-0067">ATP-binding</keyword>
<evidence type="ECO:0000256" key="10">
    <source>
        <dbReference type="ARBA" id="ARBA00023125"/>
    </source>
</evidence>
<feature type="domain" description="SF3 helicase" evidence="18">
    <location>
        <begin position="398"/>
        <end position="548"/>
    </location>
</feature>
<comment type="PTM">
    <text evidence="15">Sumoylated.</text>
</comment>
<comment type="PTM">
    <text evidence="15">Phosphorylated.</text>
</comment>
<keyword evidence="3 15" id="KW-0597">Phosphoprotein</keyword>
<evidence type="ECO:0000256" key="13">
    <source>
        <dbReference type="ARBA" id="ARBA00048988"/>
    </source>
</evidence>
<proteinExistence type="inferred from homology"/>
<dbReference type="GO" id="GO:0005524">
    <property type="term" value="F:ATP binding"/>
    <property type="evidence" value="ECO:0007669"/>
    <property type="project" value="UniProtKB-UniRule"/>
</dbReference>
<dbReference type="Gene3D" id="1.10.10.510">
    <property type="entry name" value="Zinc finger, large T-antigen D1 domain"/>
    <property type="match status" value="1"/>
</dbReference>
<dbReference type="Pfam" id="PF00524">
    <property type="entry name" value="PPV_E1_N"/>
    <property type="match status" value="1"/>
</dbReference>
<dbReference type="InterPro" id="IPR016393">
    <property type="entry name" value="Rep_E1_papillomaV"/>
</dbReference>
<accession>J7EXY0</accession>
<dbReference type="InterPro" id="IPR037102">
    <property type="entry name" value="Znf_lg_T-Ag_D1_dom_sf"/>
</dbReference>
<keyword evidence="15" id="KW-1017">Isopeptide bond</keyword>
<dbReference type="PROSITE" id="PS51206">
    <property type="entry name" value="SF3_HELICASE_1"/>
    <property type="match status" value="1"/>
</dbReference>
<keyword evidence="11 15" id="KW-0413">Isomerase</keyword>
<dbReference type="GO" id="GO:0043138">
    <property type="term" value="F:3'-5' DNA helicase activity"/>
    <property type="evidence" value="ECO:0007669"/>
    <property type="project" value="UniProtKB-UniRule"/>
</dbReference>
<comment type="function">
    <text evidence="16">ATP-dependent DNA helicase required for initiation of viral DNA replication. It forms a complex with the viral E2 protein. The E1-E2 complex binds to the replication origin which contains binding sites for both proteins.</text>
</comment>
<evidence type="ECO:0000259" key="18">
    <source>
        <dbReference type="PROSITE" id="PS51206"/>
    </source>
</evidence>
<dbReference type="InterPro" id="IPR014015">
    <property type="entry name" value="Helicase_SF3_DNA-vir"/>
</dbReference>
<dbReference type="EMBL" id="HQ585856">
    <property type="protein sequence ID" value="AER38249.1"/>
    <property type="molecule type" value="Genomic_DNA"/>
</dbReference>
<dbReference type="Pfam" id="PF00519">
    <property type="entry name" value="PPV_E1_C"/>
    <property type="match status" value="1"/>
</dbReference>
<feature type="short sequence motif" description="Nuclear export signal" evidence="15">
    <location>
        <begin position="89"/>
        <end position="98"/>
    </location>
</feature>
<dbReference type="SUPFAM" id="SSF55464">
    <property type="entry name" value="Origin of replication-binding domain, RBD-like"/>
    <property type="match status" value="1"/>
</dbReference>
<dbReference type="GO" id="GO:0006260">
    <property type="term" value="P:DNA replication"/>
    <property type="evidence" value="ECO:0007669"/>
    <property type="project" value="UniProtKB-UniRule"/>
</dbReference>
<dbReference type="EC" id="5.6.2.4" evidence="15 16"/>
<dbReference type="InterPro" id="IPR027417">
    <property type="entry name" value="P-loop_NTPase"/>
</dbReference>
<evidence type="ECO:0000256" key="4">
    <source>
        <dbReference type="ARBA" id="ARBA00022562"/>
    </source>
</evidence>
<dbReference type="Proteomes" id="UP000106331">
    <property type="component" value="Segment"/>
</dbReference>
<dbReference type="InterPro" id="IPR014000">
    <property type="entry name" value="PPV_DNA_helicase_E1_N"/>
</dbReference>
<evidence type="ECO:0000313" key="20">
    <source>
        <dbReference type="Proteomes" id="UP000106331"/>
    </source>
</evidence>
<evidence type="ECO:0000256" key="5">
    <source>
        <dbReference type="ARBA" id="ARBA00022705"/>
    </source>
</evidence>
<evidence type="ECO:0000256" key="6">
    <source>
        <dbReference type="ARBA" id="ARBA00022741"/>
    </source>
</evidence>
<name>J7EXY0_9PAPI</name>
<evidence type="ECO:0000256" key="2">
    <source>
        <dbReference type="ARBA" id="ARBA00022518"/>
    </source>
</evidence>
<keyword evidence="2 15" id="KW-0244">Early protein</keyword>
<comment type="catalytic activity">
    <reaction evidence="12 15">
        <text>Couples ATP hydrolysis with the unwinding of duplex DNA by translocating in the 3'-5' direction.</text>
        <dbReference type="EC" id="5.6.2.4"/>
    </reaction>
</comment>
<keyword evidence="10 15" id="KW-0238">DNA-binding</keyword>
<dbReference type="PIRSF" id="PIRSF003383">
    <property type="entry name" value="Rep_E1_papillomaV"/>
    <property type="match status" value="1"/>
</dbReference>
<feature type="short sequence motif" description="Nuclear localization signal" evidence="15">
    <location>
        <begin position="75"/>
        <end position="77"/>
    </location>
</feature>
<evidence type="ECO:0000313" key="19">
    <source>
        <dbReference type="EMBL" id="AER38249.1"/>
    </source>
</evidence>
<dbReference type="Gene3D" id="3.40.1310.10">
    <property type="match status" value="1"/>
</dbReference>
<gene>
    <name evidence="15 19" type="primary">E1</name>
</gene>
<evidence type="ECO:0000256" key="17">
    <source>
        <dbReference type="SAM" id="MobiDB-lite"/>
    </source>
</evidence>
<keyword evidence="6 15" id="KW-0547">Nucleotide-binding</keyword>
<feature type="modified residue" description="Phosphoserine; by host" evidence="15">
    <location>
        <position position="81"/>
    </location>
</feature>
<comment type="caution">
    <text evidence="15">Lacks conserved residue(s) required for the propagation of feature annotation.</text>
</comment>
<evidence type="ECO:0000256" key="3">
    <source>
        <dbReference type="ARBA" id="ARBA00022553"/>
    </source>
</evidence>
<comment type="catalytic activity">
    <reaction evidence="13 15 16">
        <text>ATP + H2O = ADP + phosphate + H(+)</text>
        <dbReference type="Rhea" id="RHEA:13065"/>
        <dbReference type="ChEBI" id="CHEBI:15377"/>
        <dbReference type="ChEBI" id="CHEBI:15378"/>
        <dbReference type="ChEBI" id="CHEBI:30616"/>
        <dbReference type="ChEBI" id="CHEBI:43474"/>
        <dbReference type="ChEBI" id="CHEBI:456216"/>
        <dbReference type="EC" id="5.6.2.4"/>
    </reaction>
</comment>
<feature type="compositionally biased region" description="Acidic residues" evidence="17">
    <location>
        <begin position="571"/>
        <end position="580"/>
    </location>
</feature>
<dbReference type="InterPro" id="IPR046832">
    <property type="entry name" value="PPV_E1_DBD"/>
</dbReference>
<feature type="modified residue" description="Phosphoserine; by host" evidence="15">
    <location>
        <position position="103"/>
    </location>
</feature>
<feature type="binding site" evidence="15">
    <location>
        <begin position="424"/>
        <end position="431"/>
    </location>
    <ligand>
        <name>ATP</name>
        <dbReference type="ChEBI" id="CHEBI:30616"/>
    </ligand>
</feature>
<keyword evidence="7 15" id="KW-0378">Hydrolase</keyword>
<evidence type="ECO:0000256" key="9">
    <source>
        <dbReference type="ARBA" id="ARBA00022840"/>
    </source>
</evidence>
<dbReference type="InterPro" id="IPR046935">
    <property type="entry name" value="PPV_E1_DBD_sf"/>
</dbReference>
<keyword evidence="15" id="KW-0832">Ubl conjugation</keyword>
<dbReference type="InterPro" id="IPR001177">
    <property type="entry name" value="PPV_DNA_helicase_E1_C"/>
</dbReference>
<dbReference type="GO" id="GO:0042025">
    <property type="term" value="C:host cell nucleus"/>
    <property type="evidence" value="ECO:0007669"/>
    <property type="project" value="UniProtKB-SubCell"/>
</dbReference>
<dbReference type="Pfam" id="PF20450">
    <property type="entry name" value="PPV_E1_DBD"/>
    <property type="match status" value="1"/>
</dbReference>
<dbReference type="Gene3D" id="3.40.50.300">
    <property type="entry name" value="P-loop containing nucleotide triphosphate hydrolases"/>
    <property type="match status" value="1"/>
</dbReference>
<feature type="modified residue" description="Phosphoserine; by host" evidence="15">
    <location>
        <position position="90"/>
    </location>
</feature>
<dbReference type="GeneID" id="13564468"/>
<evidence type="ECO:0000256" key="8">
    <source>
        <dbReference type="ARBA" id="ARBA00022806"/>
    </source>
</evidence>
<comment type="subunit">
    <text evidence="15">Can form hexamers. Interacts with E2 protein; this interaction increases E1 DNA binding specificity. Interacts with host DNA polymerase subunit POLA2. Interacts with host single stranded DNA-binding protein RPA1. Interacts with host TOP1; this interaction stimulates the enzymatic activity of TOP1.</text>
</comment>
<dbReference type="GO" id="GO:0003677">
    <property type="term" value="F:DNA binding"/>
    <property type="evidence" value="ECO:0007669"/>
    <property type="project" value="UniProtKB-UniRule"/>
</dbReference>
<feature type="cross-link" description="Glycyl lysine isopeptide (Lys-Gly) (interchain with G-Cter in SUMO)" evidence="15">
    <location>
        <position position="505"/>
    </location>
</feature>
<dbReference type="SUPFAM" id="SSF52540">
    <property type="entry name" value="P-loop containing nucleoside triphosphate hydrolases"/>
    <property type="match status" value="1"/>
</dbReference>
<dbReference type="RefSeq" id="YP_006666516.1">
    <property type="nucleotide sequence ID" value="NC_018575.1"/>
</dbReference>
<keyword evidence="20" id="KW-1185">Reference proteome</keyword>
<reference evidence="19 20" key="1">
    <citation type="journal article" date="2013" name="Genome Announc.">
        <title>Complete Genome Sequence of the Crocuta crocuta Papillomavirus Type 1 (CcrPV1) from a Spotted Hyena, the First Papillomavirus Characterized in a Member of the Hyaenidae.</title>
        <authorList>
            <person name="Stevens H."/>
            <person name="Heylen E."/>
            <person name="De Keyser K."/>
            <person name="Maes R."/>
            <person name="Kiupel M."/>
            <person name="Wise A."/>
            <person name="Nelson K."/>
            <person name="Holekamp K."/>
            <person name="Engh A."/>
            <person name="McKnight C."/>
            <person name="Van Ranst M."/>
            <person name="Rector A."/>
        </authorList>
    </citation>
    <scope>NUCLEOTIDE SEQUENCE [LARGE SCALE GENOMIC DNA]</scope>
</reference>
<evidence type="ECO:0000256" key="12">
    <source>
        <dbReference type="ARBA" id="ARBA00034617"/>
    </source>
</evidence>
<comment type="function">
    <text evidence="14 15">ATP-dependent DNA 3'-5' helicase required for initiation of viral DNA replication. It forms a complex with the viral E2 protein. The E1-E2 complex binds to the replication origin which contains binding sites for both proteins. During the initial step, a dimer of E1 interacts with a dimer of protein E2 leading to a complex that binds the viral origin of replication with high specificity. Then, a second dimer of E1 displaces the E2 dimer in an ATP-dependent manner to form the E1 tetramer. Following this, two E1 monomers are added to each half of the site, which results in the formation of two E1 trimers on the viral ori. Subsequently, two hexamers will be created. The double hexamer acts as a bi-directional helicase machinery and unwinds the viral DNA and then recruits the host DNA polymerase to start replication.</text>
</comment>
<keyword evidence="5 15" id="KW-0235">DNA replication</keyword>
<keyword evidence="8 15" id="KW-0347">Helicase</keyword>
<comment type="similarity">
    <text evidence="15 16">Belongs to the papillomaviridae E1 protein family.</text>
</comment>
<evidence type="ECO:0000256" key="14">
    <source>
        <dbReference type="ARBA" id="ARBA00093297"/>
    </source>
</evidence>
<evidence type="ECO:0000256" key="1">
    <source>
        <dbReference type="ARBA" id="ARBA00004147"/>
    </source>
</evidence>
<sequence>MADEKGTECEESDWVILEAACSSDDSDSEEFEKKSASDISDLVDNAHVDQCQVLSMQLYHQQEQTETEEQLLLLKRKYTYSPAKAVLNLSPRLEAVSITPRTSKKAKKQLFLEDSGVDVSQHEADDILAQRENQVATVSVENGVEALFLSKNKRAFLLAKFKEFFSLSITDLCRTFQSNKTCSIDWVLIGLYFNPDRIDAAKVMLQNYCDYILYCEIATVSLLLLTFKSQKNRDTVYKLFVKLFACKEEQLFAEPPKTRSVAAALYWYKKSITGGIYTFGNFPDWIAKLTLINHQLASEHPFDLSKMVQWAYDNKYFEEYQIAYHYALLADTEENAAAFLNSNSQAKHVKDCATMARYYKRAEMQNMTMSDWIYKCCKKEQESDGWREIVRFIRFQCIEFIVFIKTLQKFLRGQPKKNCLLIWGPANTGKSLFCMSLINFLEGKVISYMNSKSTFWLQPLWETKIGLLDDATKPCWDFIDVNLRNAIDGNFISLDRKHKAPSQIKCPPLLVTSNLNVLGDNRWPYLHSRLSSFCFATPFPLNDDGSPGFVLNNQNWASFFTRFWTHLELSDQEDEGEDGDSQPTLRVSTK</sequence>